<dbReference type="EMBL" id="JABSXK010000001">
    <property type="protein sequence ID" value="NRV07615.1"/>
    <property type="molecule type" value="Genomic_DNA"/>
</dbReference>
<protein>
    <recommendedName>
        <fullName evidence="3">Phage gp6-like head-tail connector protein</fullName>
    </recommendedName>
</protein>
<gene>
    <name evidence="1" type="ORF">DFH45_000578</name>
</gene>
<dbReference type="AlphaFoldDB" id="A0A9Q5CIY8"/>
<comment type="caution">
    <text evidence="1">The sequence shown here is derived from an EMBL/GenBank/DDBJ whole genome shotgun (WGS) entry which is preliminary data.</text>
</comment>
<reference evidence="1" key="1">
    <citation type="submission" date="2020-05" db="EMBL/GenBank/DDBJ databases">
        <title>Genomic insights into acetone-butanol-ethanol (ABE) fermentation by sequencing solventogenic clostridia strains.</title>
        <authorList>
            <person name="Brown S."/>
        </authorList>
    </citation>
    <scope>NUCLEOTIDE SEQUENCE</scope>
    <source>
        <strain evidence="1">DJ126</strain>
    </source>
</reference>
<dbReference type="Proteomes" id="UP000821656">
    <property type="component" value="Unassembled WGS sequence"/>
</dbReference>
<dbReference type="RefSeq" id="WP_077305514.1">
    <property type="nucleotide sequence ID" value="NZ_CP016090.1"/>
</dbReference>
<organism evidence="1 2">
    <name type="scientific">Clostridium beijerinckii</name>
    <name type="common">Clostridium MP</name>
    <dbReference type="NCBI Taxonomy" id="1520"/>
    <lineage>
        <taxon>Bacteria</taxon>
        <taxon>Bacillati</taxon>
        <taxon>Bacillota</taxon>
        <taxon>Clostridia</taxon>
        <taxon>Eubacteriales</taxon>
        <taxon>Clostridiaceae</taxon>
        <taxon>Clostridium</taxon>
    </lineage>
</organism>
<evidence type="ECO:0000313" key="1">
    <source>
        <dbReference type="EMBL" id="NRV07615.1"/>
    </source>
</evidence>
<evidence type="ECO:0000313" key="2">
    <source>
        <dbReference type="Proteomes" id="UP000821656"/>
    </source>
</evidence>
<accession>A0A9Q5CIY8</accession>
<evidence type="ECO:0008006" key="3">
    <source>
        <dbReference type="Google" id="ProtNLM"/>
    </source>
</evidence>
<proteinExistence type="predicted"/>
<sequence length="91" mass="10572">MTYEEYKQCAILAIKRYLQNETIDDATIESKYALAIKRLIARAQEMDTVKINGVKSYSTDGQLYNFNDQDPFAITPDVAILLPKKKRFYAW</sequence>
<name>A0A9Q5CIY8_CLOBE</name>